<proteinExistence type="predicted"/>
<dbReference type="Pfam" id="PF10536">
    <property type="entry name" value="PMD"/>
    <property type="match status" value="1"/>
</dbReference>
<protein>
    <recommendedName>
        <fullName evidence="1">Aminotransferase-like plant mobile domain-containing protein</fullName>
    </recommendedName>
</protein>
<gene>
    <name evidence="2" type="ORF">PIB30_036483</name>
</gene>
<dbReference type="InterPro" id="IPR019557">
    <property type="entry name" value="AminoTfrase-like_pln_mobile"/>
</dbReference>
<name>A0ABU6XE93_9FABA</name>
<evidence type="ECO:0000259" key="1">
    <source>
        <dbReference type="Pfam" id="PF10536"/>
    </source>
</evidence>
<evidence type="ECO:0000313" key="3">
    <source>
        <dbReference type="Proteomes" id="UP001341840"/>
    </source>
</evidence>
<feature type="domain" description="Aminotransferase-like plant mobile" evidence="1">
    <location>
        <begin position="12"/>
        <end position="131"/>
    </location>
</feature>
<comment type="caution">
    <text evidence="2">The sequence shown here is derived from an EMBL/GenBank/DDBJ whole genome shotgun (WGS) entry which is preliminary data.</text>
</comment>
<keyword evidence="3" id="KW-1185">Reference proteome</keyword>
<reference evidence="2 3" key="1">
    <citation type="journal article" date="2023" name="Plants (Basel)">
        <title>Bridging the Gap: Combining Genomics and Transcriptomics Approaches to Understand Stylosanthes scabra, an Orphan Legume from the Brazilian Caatinga.</title>
        <authorList>
            <person name="Ferreira-Neto J.R.C."/>
            <person name="da Silva M.D."/>
            <person name="Binneck E."/>
            <person name="de Melo N.F."/>
            <person name="da Silva R.H."/>
            <person name="de Melo A.L.T.M."/>
            <person name="Pandolfi V."/>
            <person name="Bustamante F.O."/>
            <person name="Brasileiro-Vidal A.C."/>
            <person name="Benko-Iseppon A.M."/>
        </authorList>
    </citation>
    <scope>NUCLEOTIDE SEQUENCE [LARGE SCALE GENOMIC DNA]</scope>
    <source>
        <tissue evidence="2">Leaves</tissue>
    </source>
</reference>
<evidence type="ECO:0000313" key="2">
    <source>
        <dbReference type="EMBL" id="MED6195283.1"/>
    </source>
</evidence>
<accession>A0ABU6XE93</accession>
<sequence>MWRMLLNGVDHAGYVDWTSYADPALQAIVPLDVSASHPSWALVCSLLYFAIVEWHQVDRVNMQLGASQHIPLMPLNIDVMHRHDGRWGRCEWYPRFLQGWYDMCHDCTQSRLTLEMVVCGVQLSRQYLRWYYQWAHLYLVGHRDPVIPVPSVIPPLSPGWATGRTTHGAT</sequence>
<organism evidence="2 3">
    <name type="scientific">Stylosanthes scabra</name>
    <dbReference type="NCBI Taxonomy" id="79078"/>
    <lineage>
        <taxon>Eukaryota</taxon>
        <taxon>Viridiplantae</taxon>
        <taxon>Streptophyta</taxon>
        <taxon>Embryophyta</taxon>
        <taxon>Tracheophyta</taxon>
        <taxon>Spermatophyta</taxon>
        <taxon>Magnoliopsida</taxon>
        <taxon>eudicotyledons</taxon>
        <taxon>Gunneridae</taxon>
        <taxon>Pentapetalae</taxon>
        <taxon>rosids</taxon>
        <taxon>fabids</taxon>
        <taxon>Fabales</taxon>
        <taxon>Fabaceae</taxon>
        <taxon>Papilionoideae</taxon>
        <taxon>50 kb inversion clade</taxon>
        <taxon>dalbergioids sensu lato</taxon>
        <taxon>Dalbergieae</taxon>
        <taxon>Pterocarpus clade</taxon>
        <taxon>Stylosanthes</taxon>
    </lineage>
</organism>
<dbReference type="EMBL" id="JASCZI010211627">
    <property type="protein sequence ID" value="MED6195283.1"/>
    <property type="molecule type" value="Genomic_DNA"/>
</dbReference>
<dbReference type="Proteomes" id="UP001341840">
    <property type="component" value="Unassembled WGS sequence"/>
</dbReference>